<evidence type="ECO:0000259" key="2">
    <source>
        <dbReference type="Pfam" id="PF24496"/>
    </source>
</evidence>
<proteinExistence type="predicted"/>
<sequence>MLEGSIHVALIFKIHYKAMFSAFASKHKFQSQKGETLLLQTDLSRSNTVVPKAIQWKDISLLEDWILEGAAPPEIPPLPQPNVQIKNITQYTDGKVKLSFHRHSTSSRFSEASSSSNTIDLGRISKIPSVINILYHENLPRKSTSDIPSPSFQNADYTTNIPKPVYTNLDQPSPPTSPTFSAITENIQNELNIFIRPVTLFKEDFYSTCNSTKRIWFFQNFLEHKSEIQQQFYNFIELHKIQILFFDWFELYYAFEHHISYSFASIKHACPVTSRSKTPVWNLTSRPTVESEHPPLRNIQITHNNQTVEAAPYKLSTDDALSNTKHIINQNNFTNTNLNTLGKQLTRLEKQIQRTTTSSVGIKTSTDLKLKNPVFKPYQITKTSQTQIQENQTDFLRAIKTHLQHLDSSSLTVPDTPQITNPSTSTNQVNTLQNGPGESSDEGTSPLPQTFP</sequence>
<feature type="domain" description="DUF7588" evidence="2">
    <location>
        <begin position="200"/>
        <end position="261"/>
    </location>
</feature>
<evidence type="ECO:0000313" key="3">
    <source>
        <dbReference type="EMBL" id="PNT50868.1"/>
    </source>
</evidence>
<dbReference type="PANTHER" id="PTHR33054">
    <property type="entry name" value="CCHC-TYPE DOMAIN-CONTAINING PROTEIN"/>
    <property type="match status" value="1"/>
</dbReference>
<dbReference type="InterPro" id="IPR056010">
    <property type="entry name" value="DUF7588"/>
</dbReference>
<accession>A0A2K2BM62</accession>
<dbReference type="PANTHER" id="PTHR33054:SF9">
    <property type="entry name" value="CCHC-TYPE DOMAIN-CONTAINING PROTEIN"/>
    <property type="match status" value="1"/>
</dbReference>
<dbReference type="Proteomes" id="UP000006729">
    <property type="component" value="Chromosome 2"/>
</dbReference>
<evidence type="ECO:0000313" key="4">
    <source>
        <dbReference type="Proteomes" id="UP000006729"/>
    </source>
</evidence>
<name>A0A2K2BM62_POPTR</name>
<feature type="region of interest" description="Disordered" evidence="1">
    <location>
        <begin position="407"/>
        <end position="452"/>
    </location>
</feature>
<dbReference type="AlphaFoldDB" id="A0A2K2BM62"/>
<reference evidence="3 4" key="1">
    <citation type="journal article" date="2006" name="Science">
        <title>The genome of black cottonwood, Populus trichocarpa (Torr. &amp; Gray).</title>
        <authorList>
            <person name="Tuskan G.A."/>
            <person name="Difazio S."/>
            <person name="Jansson S."/>
            <person name="Bohlmann J."/>
            <person name="Grigoriev I."/>
            <person name="Hellsten U."/>
            <person name="Putnam N."/>
            <person name="Ralph S."/>
            <person name="Rombauts S."/>
            <person name="Salamov A."/>
            <person name="Schein J."/>
            <person name="Sterck L."/>
            <person name="Aerts A."/>
            <person name="Bhalerao R.R."/>
            <person name="Bhalerao R.P."/>
            <person name="Blaudez D."/>
            <person name="Boerjan W."/>
            <person name="Brun A."/>
            <person name="Brunner A."/>
            <person name="Busov V."/>
            <person name="Campbell M."/>
            <person name="Carlson J."/>
            <person name="Chalot M."/>
            <person name="Chapman J."/>
            <person name="Chen G.L."/>
            <person name="Cooper D."/>
            <person name="Coutinho P.M."/>
            <person name="Couturier J."/>
            <person name="Covert S."/>
            <person name="Cronk Q."/>
            <person name="Cunningham R."/>
            <person name="Davis J."/>
            <person name="Degroeve S."/>
            <person name="Dejardin A."/>
            <person name="Depamphilis C."/>
            <person name="Detter J."/>
            <person name="Dirks B."/>
            <person name="Dubchak I."/>
            <person name="Duplessis S."/>
            <person name="Ehlting J."/>
            <person name="Ellis B."/>
            <person name="Gendler K."/>
            <person name="Goodstein D."/>
            <person name="Gribskov M."/>
            <person name="Grimwood J."/>
            <person name="Groover A."/>
            <person name="Gunter L."/>
            <person name="Hamberger B."/>
            <person name="Heinze B."/>
            <person name="Helariutta Y."/>
            <person name="Henrissat B."/>
            <person name="Holligan D."/>
            <person name="Holt R."/>
            <person name="Huang W."/>
            <person name="Islam-Faridi N."/>
            <person name="Jones S."/>
            <person name="Jones-Rhoades M."/>
            <person name="Jorgensen R."/>
            <person name="Joshi C."/>
            <person name="Kangasjarvi J."/>
            <person name="Karlsson J."/>
            <person name="Kelleher C."/>
            <person name="Kirkpatrick R."/>
            <person name="Kirst M."/>
            <person name="Kohler A."/>
            <person name="Kalluri U."/>
            <person name="Larimer F."/>
            <person name="Leebens-Mack J."/>
            <person name="Leple J.C."/>
            <person name="Locascio P."/>
            <person name="Lou Y."/>
            <person name="Lucas S."/>
            <person name="Martin F."/>
            <person name="Montanini B."/>
            <person name="Napoli C."/>
            <person name="Nelson D.R."/>
            <person name="Nelson C."/>
            <person name="Nieminen K."/>
            <person name="Nilsson O."/>
            <person name="Pereda V."/>
            <person name="Peter G."/>
            <person name="Philippe R."/>
            <person name="Pilate G."/>
            <person name="Poliakov A."/>
            <person name="Razumovskaya J."/>
            <person name="Richardson P."/>
            <person name="Rinaldi C."/>
            <person name="Ritland K."/>
            <person name="Rouze P."/>
            <person name="Ryaboy D."/>
            <person name="Schmutz J."/>
            <person name="Schrader J."/>
            <person name="Segerman B."/>
            <person name="Shin H."/>
            <person name="Siddiqui A."/>
            <person name="Sterky F."/>
            <person name="Terry A."/>
            <person name="Tsai C.J."/>
            <person name="Uberbacher E."/>
            <person name="Unneberg P."/>
            <person name="Vahala J."/>
            <person name="Wall K."/>
            <person name="Wessler S."/>
            <person name="Yang G."/>
            <person name="Yin T."/>
            <person name="Douglas C."/>
            <person name="Marra M."/>
            <person name="Sandberg G."/>
            <person name="Van de Peer Y."/>
            <person name="Rokhsar D."/>
        </authorList>
    </citation>
    <scope>NUCLEOTIDE SEQUENCE [LARGE SCALE GENOMIC DNA]</scope>
    <source>
        <strain evidence="4">cv. Nisqually</strain>
    </source>
</reference>
<dbReference type="InParanoid" id="A0A2K2BM62"/>
<protein>
    <recommendedName>
        <fullName evidence="2">DUF7588 domain-containing protein</fullName>
    </recommendedName>
</protein>
<keyword evidence="4" id="KW-1185">Reference proteome</keyword>
<dbReference type="EMBL" id="CM009291">
    <property type="protein sequence ID" value="PNT50868.1"/>
    <property type="molecule type" value="Genomic_DNA"/>
</dbReference>
<organism evidence="3 4">
    <name type="scientific">Populus trichocarpa</name>
    <name type="common">Western balsam poplar</name>
    <name type="synonym">Populus balsamifera subsp. trichocarpa</name>
    <dbReference type="NCBI Taxonomy" id="3694"/>
    <lineage>
        <taxon>Eukaryota</taxon>
        <taxon>Viridiplantae</taxon>
        <taxon>Streptophyta</taxon>
        <taxon>Embryophyta</taxon>
        <taxon>Tracheophyta</taxon>
        <taxon>Spermatophyta</taxon>
        <taxon>Magnoliopsida</taxon>
        <taxon>eudicotyledons</taxon>
        <taxon>Gunneridae</taxon>
        <taxon>Pentapetalae</taxon>
        <taxon>rosids</taxon>
        <taxon>fabids</taxon>
        <taxon>Malpighiales</taxon>
        <taxon>Salicaceae</taxon>
        <taxon>Saliceae</taxon>
        <taxon>Populus</taxon>
    </lineage>
</organism>
<evidence type="ECO:0000256" key="1">
    <source>
        <dbReference type="SAM" id="MobiDB-lite"/>
    </source>
</evidence>
<dbReference type="Pfam" id="PF24496">
    <property type="entry name" value="DUF7588"/>
    <property type="match status" value="1"/>
</dbReference>
<gene>
    <name evidence="3" type="ORF">POPTR_002G210600</name>
</gene>